<dbReference type="PANTHER" id="PTHR46825">
    <property type="entry name" value="D-ALANYL-D-ALANINE-CARBOXYPEPTIDASE/ENDOPEPTIDASE AMPH"/>
    <property type="match status" value="1"/>
</dbReference>
<protein>
    <submittedName>
        <fullName evidence="5">Serine hydrolase</fullName>
    </submittedName>
</protein>
<name>A0ABN0XS20_9ACTN</name>
<evidence type="ECO:0000256" key="2">
    <source>
        <dbReference type="SAM" id="Phobius"/>
    </source>
</evidence>
<evidence type="ECO:0000313" key="5">
    <source>
        <dbReference type="EMBL" id="GAA0371175.1"/>
    </source>
</evidence>
<evidence type="ECO:0000259" key="4">
    <source>
        <dbReference type="Pfam" id="PF00144"/>
    </source>
</evidence>
<dbReference type="GO" id="GO:0016787">
    <property type="term" value="F:hydrolase activity"/>
    <property type="evidence" value="ECO:0007669"/>
    <property type="project" value="UniProtKB-KW"/>
</dbReference>
<keyword evidence="2" id="KW-0812">Transmembrane</keyword>
<dbReference type="Pfam" id="PF00144">
    <property type="entry name" value="Beta-lactamase"/>
    <property type="match status" value="1"/>
</dbReference>
<evidence type="ECO:0000256" key="1">
    <source>
        <dbReference type="SAM" id="MobiDB-lite"/>
    </source>
</evidence>
<proteinExistence type="predicted"/>
<feature type="chain" id="PRO_5046845038" evidence="3">
    <location>
        <begin position="47"/>
        <end position="684"/>
    </location>
</feature>
<keyword evidence="2" id="KW-0472">Membrane</keyword>
<accession>A0ABN0XS20</accession>
<feature type="transmembrane region" description="Helical" evidence="2">
    <location>
        <begin position="541"/>
        <end position="569"/>
    </location>
</feature>
<feature type="transmembrane region" description="Helical" evidence="2">
    <location>
        <begin position="581"/>
        <end position="603"/>
    </location>
</feature>
<dbReference type="SUPFAM" id="SSF56601">
    <property type="entry name" value="beta-lactamase/transpeptidase-like"/>
    <property type="match status" value="1"/>
</dbReference>
<keyword evidence="3" id="KW-0732">Signal</keyword>
<dbReference type="Proteomes" id="UP001501822">
    <property type="component" value="Unassembled WGS sequence"/>
</dbReference>
<sequence>MTGTGRVRTHPDIVFPMRRTAFAIARAGLALALAAPLAGLPAGARADATHPRTAPGGTPSTGTAAQGTAARGAAARGAVQPTPADVASTVNGIVPGMLAKDRIPGAAVVVVAGGRQVFTQGYGVADVNRRTPLDARSTGLFIGSMAKLFTATAALQLVDQGKLDLHTDVNRYLTGFRIRDTYPGRPVTLENLLTHTAGFDDDIVGTAEADPARVEPLGRNLAKRQPPRVRPPGTVVAYDNYGTALAGYLVEIASGEPFARYVDEHVLRPLGMTATTFAQPHPAAIDATLAHGYRPNGSGHTAEKGQYGSWSPTGAGAVSPPADMSRFMLAQLDNDPRLGRDVAKRMQQRHFAQDPRIPGMGYQFEERPRNGRRLLFKDGDVPGFHDQMALLPDEGIGIYVAFNGDGTDTVAGWDGVSLIDRLVDRYLPGRTAAAPAVRTGDVAKYAGTYRSVRTSHHALTKISTLVSSVSVRADGPGALTTTGLALDPAAATRHWTQVGPGLFQERNGQDLIAFDRKGILSASTTPAEAYEKLEWADSPALYLPMFGAGALVLLLCFLGIPVAALVRRLRHRPARSRASRAAWLAAWGTGALGTAFLAGFASLMTDSNALQEKIMLGSPSLTVLPVVLAVAFIPAAAVLAGTVAAWWKGWWGWSGRLSYTLIALAGVAFLKVALTYNLVALPFA</sequence>
<feature type="compositionally biased region" description="Low complexity" evidence="1">
    <location>
        <begin position="44"/>
        <end position="78"/>
    </location>
</feature>
<keyword evidence="5" id="KW-0378">Hydrolase</keyword>
<organism evidence="5 6">
    <name type="scientific">Actinoallomurus spadix</name>
    <dbReference type="NCBI Taxonomy" id="79912"/>
    <lineage>
        <taxon>Bacteria</taxon>
        <taxon>Bacillati</taxon>
        <taxon>Actinomycetota</taxon>
        <taxon>Actinomycetes</taxon>
        <taxon>Streptosporangiales</taxon>
        <taxon>Thermomonosporaceae</taxon>
        <taxon>Actinoallomurus</taxon>
    </lineage>
</organism>
<feature type="signal peptide" evidence="3">
    <location>
        <begin position="1"/>
        <end position="46"/>
    </location>
</feature>
<feature type="region of interest" description="Disordered" evidence="1">
    <location>
        <begin position="44"/>
        <end position="80"/>
    </location>
</feature>
<keyword evidence="6" id="KW-1185">Reference proteome</keyword>
<feature type="transmembrane region" description="Helical" evidence="2">
    <location>
        <begin position="623"/>
        <end position="647"/>
    </location>
</feature>
<comment type="caution">
    <text evidence="5">The sequence shown here is derived from an EMBL/GenBank/DDBJ whole genome shotgun (WGS) entry which is preliminary data.</text>
</comment>
<dbReference type="PANTHER" id="PTHR46825:SF9">
    <property type="entry name" value="BETA-LACTAMASE-RELATED DOMAIN-CONTAINING PROTEIN"/>
    <property type="match status" value="1"/>
</dbReference>
<dbReference type="Gene3D" id="3.40.710.10">
    <property type="entry name" value="DD-peptidase/beta-lactamase superfamily"/>
    <property type="match status" value="1"/>
</dbReference>
<evidence type="ECO:0000256" key="3">
    <source>
        <dbReference type="SAM" id="SignalP"/>
    </source>
</evidence>
<feature type="domain" description="Beta-lactamase-related" evidence="4">
    <location>
        <begin position="93"/>
        <end position="409"/>
    </location>
</feature>
<keyword evidence="2" id="KW-1133">Transmembrane helix</keyword>
<reference evidence="5 6" key="1">
    <citation type="journal article" date="2019" name="Int. J. Syst. Evol. Microbiol.">
        <title>The Global Catalogue of Microorganisms (GCM) 10K type strain sequencing project: providing services to taxonomists for standard genome sequencing and annotation.</title>
        <authorList>
            <consortium name="The Broad Institute Genomics Platform"/>
            <consortium name="The Broad Institute Genome Sequencing Center for Infectious Disease"/>
            <person name="Wu L."/>
            <person name="Ma J."/>
        </authorList>
    </citation>
    <scope>NUCLEOTIDE SEQUENCE [LARGE SCALE GENOMIC DNA]</scope>
    <source>
        <strain evidence="5 6">JCM 3146</strain>
    </source>
</reference>
<feature type="transmembrane region" description="Helical" evidence="2">
    <location>
        <begin position="659"/>
        <end position="679"/>
    </location>
</feature>
<evidence type="ECO:0000313" key="6">
    <source>
        <dbReference type="Proteomes" id="UP001501822"/>
    </source>
</evidence>
<dbReference type="EMBL" id="BAAABM010000070">
    <property type="protein sequence ID" value="GAA0371175.1"/>
    <property type="molecule type" value="Genomic_DNA"/>
</dbReference>
<dbReference type="InterPro" id="IPR012338">
    <property type="entry name" value="Beta-lactam/transpept-like"/>
</dbReference>
<dbReference type="InterPro" id="IPR001466">
    <property type="entry name" value="Beta-lactam-related"/>
</dbReference>
<gene>
    <name evidence="5" type="ORF">GCM10010151_71360</name>
</gene>
<dbReference type="InterPro" id="IPR050491">
    <property type="entry name" value="AmpC-like"/>
</dbReference>